<evidence type="ECO:0000313" key="2">
    <source>
        <dbReference type="EMBL" id="KAA6388494.1"/>
    </source>
</evidence>
<evidence type="ECO:0000313" key="3">
    <source>
        <dbReference type="Proteomes" id="UP000324800"/>
    </source>
</evidence>
<feature type="region of interest" description="Disordered" evidence="1">
    <location>
        <begin position="225"/>
        <end position="245"/>
    </location>
</feature>
<protein>
    <submittedName>
        <fullName evidence="2">Uncharacterized protein</fullName>
    </submittedName>
</protein>
<feature type="region of interest" description="Disordered" evidence="1">
    <location>
        <begin position="309"/>
        <end position="329"/>
    </location>
</feature>
<comment type="caution">
    <text evidence="2">The sequence shown here is derived from an EMBL/GenBank/DDBJ whole genome shotgun (WGS) entry which is preliminary data.</text>
</comment>
<dbReference type="Proteomes" id="UP000324800">
    <property type="component" value="Unassembled WGS sequence"/>
</dbReference>
<feature type="compositionally biased region" description="Acidic residues" evidence="1">
    <location>
        <begin position="437"/>
        <end position="456"/>
    </location>
</feature>
<gene>
    <name evidence="2" type="ORF">EZS28_015978</name>
</gene>
<dbReference type="AlphaFoldDB" id="A0A5J4W0M2"/>
<dbReference type="EMBL" id="SNRW01003959">
    <property type="protein sequence ID" value="KAA6388494.1"/>
    <property type="molecule type" value="Genomic_DNA"/>
</dbReference>
<sequence>MPQLKPQNFIYTKVREKYLVPIQRLVPAILFYFKPDLFNECIDGNDINEQVNEKAIVILMYVESNKPDILTKDHNYGEVVAAAVYNSLIMKGITVKDMMIDQIKRDMSDVQGFLKYIDAIEVFYTTSKNEYKLAYPNAIIKASPFCIDNGANFLKLCDIIQRVYLFNNDGMCKDQDKKCLEHLLRMERNYSEANTNLTIKIILNHTETYSRKWYPEIYVNIDEKKKKKNSRKQNKNDKKDQIDIQTQSVNEVDNNEWLFKVQRNINMIKALEQEEERRAQHDNRAMADLNNPIFDTVKNQLIEEIEKQSPLKSEKTKQNFNNSTRDEGKGALPLKLEMNVLAGTNGISKQTIRALVNRVFETKQEQFQKEGIAWCQKPIRLDKLKERHQQQRKDQKKSDDKKNKSKQKEKKDEEESDNIEQINKPKKRKRQQYEKESDSEDDDEYCPDDEEDSYVE</sequence>
<organism evidence="2 3">
    <name type="scientific">Streblomastix strix</name>
    <dbReference type="NCBI Taxonomy" id="222440"/>
    <lineage>
        <taxon>Eukaryota</taxon>
        <taxon>Metamonada</taxon>
        <taxon>Preaxostyla</taxon>
        <taxon>Oxymonadida</taxon>
        <taxon>Streblomastigidae</taxon>
        <taxon>Streblomastix</taxon>
    </lineage>
</organism>
<accession>A0A5J4W0M2</accession>
<name>A0A5J4W0M2_9EUKA</name>
<reference evidence="2 3" key="1">
    <citation type="submission" date="2019-03" db="EMBL/GenBank/DDBJ databases">
        <title>Single cell metagenomics reveals metabolic interactions within the superorganism composed of flagellate Streblomastix strix and complex community of Bacteroidetes bacteria on its surface.</title>
        <authorList>
            <person name="Treitli S.C."/>
            <person name="Kolisko M."/>
            <person name="Husnik F."/>
            <person name="Keeling P."/>
            <person name="Hampl V."/>
        </authorList>
    </citation>
    <scope>NUCLEOTIDE SEQUENCE [LARGE SCALE GENOMIC DNA]</scope>
    <source>
        <strain evidence="2">ST1C</strain>
    </source>
</reference>
<feature type="region of interest" description="Disordered" evidence="1">
    <location>
        <begin position="385"/>
        <end position="456"/>
    </location>
</feature>
<proteinExistence type="predicted"/>
<feature type="compositionally biased region" description="Basic and acidic residues" evidence="1">
    <location>
        <begin position="385"/>
        <end position="402"/>
    </location>
</feature>
<evidence type="ECO:0000256" key="1">
    <source>
        <dbReference type="SAM" id="MobiDB-lite"/>
    </source>
</evidence>